<gene>
    <name evidence="1" type="ORF">ACFO4E_07335</name>
</gene>
<organism evidence="1 2">
    <name type="scientific">Nocardiopsis mangrovi</name>
    <dbReference type="NCBI Taxonomy" id="1179818"/>
    <lineage>
        <taxon>Bacteria</taxon>
        <taxon>Bacillati</taxon>
        <taxon>Actinomycetota</taxon>
        <taxon>Actinomycetes</taxon>
        <taxon>Streptosporangiales</taxon>
        <taxon>Nocardiopsidaceae</taxon>
        <taxon>Nocardiopsis</taxon>
    </lineage>
</organism>
<dbReference type="EMBL" id="JBHSFQ010000005">
    <property type="protein sequence ID" value="MFC4561665.1"/>
    <property type="molecule type" value="Genomic_DNA"/>
</dbReference>
<comment type="caution">
    <text evidence="1">The sequence shown here is derived from an EMBL/GenBank/DDBJ whole genome shotgun (WGS) entry which is preliminary data.</text>
</comment>
<reference evidence="2" key="1">
    <citation type="journal article" date="2019" name="Int. J. Syst. Evol. Microbiol.">
        <title>The Global Catalogue of Microorganisms (GCM) 10K type strain sequencing project: providing services to taxonomists for standard genome sequencing and annotation.</title>
        <authorList>
            <consortium name="The Broad Institute Genomics Platform"/>
            <consortium name="The Broad Institute Genome Sequencing Center for Infectious Disease"/>
            <person name="Wu L."/>
            <person name="Ma J."/>
        </authorList>
    </citation>
    <scope>NUCLEOTIDE SEQUENCE [LARGE SCALE GENOMIC DNA]</scope>
    <source>
        <strain evidence="2">XZYJ18</strain>
    </source>
</reference>
<dbReference type="RefSeq" id="WP_378572284.1">
    <property type="nucleotide sequence ID" value="NZ_JBHSFQ010000005.1"/>
</dbReference>
<protein>
    <submittedName>
        <fullName evidence="1">Uncharacterized protein</fullName>
    </submittedName>
</protein>
<keyword evidence="2" id="KW-1185">Reference proteome</keyword>
<proteinExistence type="predicted"/>
<evidence type="ECO:0000313" key="1">
    <source>
        <dbReference type="EMBL" id="MFC4561665.1"/>
    </source>
</evidence>
<accession>A0ABV9DSH1</accession>
<evidence type="ECO:0000313" key="2">
    <source>
        <dbReference type="Proteomes" id="UP001595923"/>
    </source>
</evidence>
<name>A0ABV9DSH1_9ACTN</name>
<dbReference type="Proteomes" id="UP001595923">
    <property type="component" value="Unassembled WGS sequence"/>
</dbReference>
<sequence length="232" mass="25574">MQILESSIVGLRSAVIPLRRRGSPMRILLFPMVHVAEPAFYQDVGARLLDCHIVVAEGIRGESTPVSFLTMAYRCTPHNRRLGLIVQKLDVDALPVPVIRPDMTGPDFTKGWRRLPLRERAWVALLVPIVAAISLLAGSRAHVGDLLALDHDPPTAAEEAAERLPELHALVRTRREALLVEALSALHAEHGHEPIDVAVVYGAAHMPAVVTAMAARHGYLPRQAEWLTVFEY</sequence>